<dbReference type="AlphaFoldDB" id="A0AAE9YGL7"/>
<comment type="activity regulation">
    <text evidence="9">Activated by a monovalent cation that binds near, but not in, the active site. The most likely occupant of the site in vivo is potassium. Ion binding induces a conformational change that may alter substrate affinity.</text>
</comment>
<keyword evidence="3 9" id="KW-0547">Nucleotide-binding</keyword>
<keyword evidence="2 9" id="KW-0479">Metal-binding</keyword>
<keyword evidence="5 9" id="KW-0067">ATP-binding</keyword>
<evidence type="ECO:0000256" key="7">
    <source>
        <dbReference type="ARBA" id="ARBA00022958"/>
    </source>
</evidence>
<feature type="active site" description="Proton acceptor" evidence="9">
    <location>
        <position position="258"/>
    </location>
</feature>
<proteinExistence type="inferred from homology"/>
<dbReference type="RefSeq" id="WP_272737634.1">
    <property type="nucleotide sequence ID" value="NZ_CP116942.1"/>
</dbReference>
<comment type="subunit">
    <text evidence="9">Homodimer.</text>
</comment>
<dbReference type="KEGG" id="ima:PO878_05190"/>
<comment type="similarity">
    <text evidence="9">Belongs to the carbohydrate kinase PfkB family. Ribokinase subfamily.</text>
</comment>
<keyword evidence="8 9" id="KW-0119">Carbohydrate metabolism</keyword>
<dbReference type="Proteomes" id="UP001216390">
    <property type="component" value="Chromosome"/>
</dbReference>
<dbReference type="EMBL" id="CP116942">
    <property type="protein sequence ID" value="WCO68117.1"/>
    <property type="molecule type" value="Genomic_DNA"/>
</dbReference>
<dbReference type="GO" id="GO:0004747">
    <property type="term" value="F:ribokinase activity"/>
    <property type="evidence" value="ECO:0007669"/>
    <property type="project" value="UniProtKB-UniRule"/>
</dbReference>
<evidence type="ECO:0000256" key="5">
    <source>
        <dbReference type="ARBA" id="ARBA00022840"/>
    </source>
</evidence>
<evidence type="ECO:0000256" key="2">
    <source>
        <dbReference type="ARBA" id="ARBA00022723"/>
    </source>
</evidence>
<dbReference type="InterPro" id="IPR029056">
    <property type="entry name" value="Ribokinase-like"/>
</dbReference>
<feature type="binding site" evidence="9">
    <location>
        <begin position="257"/>
        <end position="258"/>
    </location>
    <ligand>
        <name>ATP</name>
        <dbReference type="ChEBI" id="CHEBI:30616"/>
    </ligand>
</feature>
<feature type="binding site" evidence="9">
    <location>
        <position position="293"/>
    </location>
    <ligand>
        <name>K(+)</name>
        <dbReference type="ChEBI" id="CHEBI:29103"/>
    </ligand>
</feature>
<dbReference type="PANTHER" id="PTHR10584">
    <property type="entry name" value="SUGAR KINASE"/>
    <property type="match status" value="1"/>
</dbReference>
<dbReference type="InterPro" id="IPR011877">
    <property type="entry name" value="Ribokinase"/>
</dbReference>
<feature type="binding site" evidence="9">
    <location>
        <position position="144"/>
    </location>
    <ligand>
        <name>substrate</name>
    </ligand>
</feature>
<evidence type="ECO:0000256" key="8">
    <source>
        <dbReference type="ARBA" id="ARBA00023277"/>
    </source>
</evidence>
<feature type="binding site" evidence="9">
    <location>
        <begin position="224"/>
        <end position="229"/>
    </location>
    <ligand>
        <name>ATP</name>
        <dbReference type="ChEBI" id="CHEBI:30616"/>
    </ligand>
</feature>
<feature type="binding site" evidence="9">
    <location>
        <begin position="44"/>
        <end position="48"/>
    </location>
    <ligand>
        <name>substrate</name>
    </ligand>
</feature>
<evidence type="ECO:0000256" key="3">
    <source>
        <dbReference type="ARBA" id="ARBA00022741"/>
    </source>
</evidence>
<evidence type="ECO:0000313" key="12">
    <source>
        <dbReference type="Proteomes" id="UP001216390"/>
    </source>
</evidence>
<dbReference type="InterPro" id="IPR011611">
    <property type="entry name" value="PfkB_dom"/>
</dbReference>
<feature type="binding site" evidence="9">
    <location>
        <begin position="16"/>
        <end position="18"/>
    </location>
    <ligand>
        <name>substrate</name>
    </ligand>
</feature>
<evidence type="ECO:0000256" key="9">
    <source>
        <dbReference type="HAMAP-Rule" id="MF_01987"/>
    </source>
</evidence>
<keyword evidence="1 9" id="KW-0808">Transferase</keyword>
<dbReference type="Pfam" id="PF00294">
    <property type="entry name" value="PfkB"/>
    <property type="match status" value="1"/>
</dbReference>
<evidence type="ECO:0000313" key="11">
    <source>
        <dbReference type="EMBL" id="WCO68117.1"/>
    </source>
</evidence>
<feature type="binding site" evidence="9">
    <location>
        <position position="252"/>
    </location>
    <ligand>
        <name>K(+)</name>
        <dbReference type="ChEBI" id="CHEBI:29103"/>
    </ligand>
</feature>
<comment type="pathway">
    <text evidence="9">Carbohydrate metabolism; D-ribose degradation; D-ribose 5-phosphate from beta-D-ribopyranose: step 2/2.</text>
</comment>
<keyword evidence="4 9" id="KW-0418">Kinase</keyword>
<feature type="binding site" evidence="9">
    <location>
        <position position="288"/>
    </location>
    <ligand>
        <name>K(+)</name>
        <dbReference type="ChEBI" id="CHEBI:29103"/>
    </ligand>
</feature>
<feature type="domain" description="Carbohydrate kinase PfkB" evidence="10">
    <location>
        <begin position="7"/>
        <end position="297"/>
    </location>
</feature>
<dbReference type="PRINTS" id="PR00990">
    <property type="entry name" value="RIBOKINASE"/>
</dbReference>
<keyword evidence="6 9" id="KW-0460">Magnesium</keyword>
<sequence length="307" mass="28643">MATGEAAEVLVVGSVNRDLVATVDHLPVAGETVAGAALAEGLGGKGANQAVAAARAGARVALLATVGDDPGGGALRARLAELGVGTELVATAPGPSGTALVAVDAAGENQIVVVPGANAATGPERVDALVPGLAPSTVVVVQGEVPLTTIVTAVGAGRAAGATVVVNLAPFVALPPGVLSGCVVVVNAVELGQLLRADPPPTVEAARAAAAAVVAGGPAAVVVSLGADGAVWVTAEGEGGHVAAPPASAVVDTTGAGDALVGVLAAALAAGRSLDAVVTAAVAAATASVAHPGAAEGYPPFAVGAAR</sequence>
<feature type="binding site" evidence="9">
    <location>
        <position position="258"/>
    </location>
    <ligand>
        <name>substrate</name>
    </ligand>
</feature>
<feature type="binding site" evidence="9">
    <location>
        <position position="254"/>
    </location>
    <ligand>
        <name>K(+)</name>
        <dbReference type="ChEBI" id="CHEBI:29103"/>
    </ligand>
</feature>
<dbReference type="Gene3D" id="3.40.1190.20">
    <property type="match status" value="1"/>
</dbReference>
<evidence type="ECO:0000256" key="6">
    <source>
        <dbReference type="ARBA" id="ARBA00022842"/>
    </source>
</evidence>
<keyword evidence="12" id="KW-1185">Reference proteome</keyword>
<reference evidence="11" key="1">
    <citation type="submission" date="2023-01" db="EMBL/GenBank/DDBJ databases">
        <title>The diversity of Class Acidimicrobiia in South China Sea sediment environments and the proposal of Iamia marina sp. nov., a novel species of the genus Iamia.</title>
        <authorList>
            <person name="He Y."/>
            <person name="Tian X."/>
        </authorList>
    </citation>
    <scope>NUCLEOTIDE SEQUENCE</scope>
    <source>
        <strain evidence="11">DSM 19957</strain>
    </source>
</reference>
<feature type="binding site" evidence="9">
    <location>
        <position position="187"/>
    </location>
    <ligand>
        <name>ATP</name>
        <dbReference type="ChEBI" id="CHEBI:30616"/>
    </ligand>
</feature>
<dbReference type="PANTHER" id="PTHR10584:SF166">
    <property type="entry name" value="RIBOKINASE"/>
    <property type="match status" value="1"/>
</dbReference>
<dbReference type="EC" id="2.7.1.15" evidence="9"/>
<dbReference type="GO" id="GO:0005829">
    <property type="term" value="C:cytosol"/>
    <property type="evidence" value="ECO:0007669"/>
    <property type="project" value="TreeGrafter"/>
</dbReference>
<name>A0AAE9YGL7_9ACTN</name>
<dbReference type="InterPro" id="IPR002139">
    <property type="entry name" value="Ribo/fructo_kinase"/>
</dbReference>
<dbReference type="GO" id="GO:0019303">
    <property type="term" value="P:D-ribose catabolic process"/>
    <property type="evidence" value="ECO:0007669"/>
    <property type="project" value="UniProtKB-UniRule"/>
</dbReference>
<protein>
    <recommendedName>
        <fullName evidence="9">Ribokinase</fullName>
        <shortName evidence="9">RK</shortName>
        <ecNumber evidence="9">2.7.1.15</ecNumber>
    </recommendedName>
</protein>
<keyword evidence="7 9" id="KW-0630">Potassium</keyword>
<organism evidence="11 12">
    <name type="scientific">Iamia majanohamensis</name>
    <dbReference type="NCBI Taxonomy" id="467976"/>
    <lineage>
        <taxon>Bacteria</taxon>
        <taxon>Bacillati</taxon>
        <taxon>Actinomycetota</taxon>
        <taxon>Acidimicrobiia</taxon>
        <taxon>Acidimicrobiales</taxon>
        <taxon>Iamiaceae</taxon>
        <taxon>Iamia</taxon>
    </lineage>
</organism>
<comment type="subcellular location">
    <subcellularLocation>
        <location evidence="9">Cytoplasm</location>
    </subcellularLocation>
</comment>
<comment type="caution">
    <text evidence="9">Lacks conserved residue(s) required for the propagation of feature annotation.</text>
</comment>
<gene>
    <name evidence="9" type="primary">rbsK</name>
    <name evidence="11" type="ORF">PO878_05190</name>
</gene>
<feature type="binding site" evidence="9">
    <location>
        <position position="291"/>
    </location>
    <ligand>
        <name>K(+)</name>
        <dbReference type="ChEBI" id="CHEBI:29103"/>
    </ligand>
</feature>
<keyword evidence="9" id="KW-0963">Cytoplasm</keyword>
<accession>A0AAE9YGL7</accession>
<evidence type="ECO:0000259" key="10">
    <source>
        <dbReference type="Pfam" id="PF00294"/>
    </source>
</evidence>
<comment type="cofactor">
    <cofactor evidence="9">
        <name>Mg(2+)</name>
        <dbReference type="ChEBI" id="CHEBI:18420"/>
    </cofactor>
    <text evidence="9">Requires a divalent cation, most likely magnesium in vivo, as an electrophilic catalyst to aid phosphoryl group transfer. It is the chelate of the metal and the nucleotide that is the actual substrate.</text>
</comment>
<dbReference type="GO" id="GO:0005524">
    <property type="term" value="F:ATP binding"/>
    <property type="evidence" value="ECO:0007669"/>
    <property type="project" value="UniProtKB-UniRule"/>
</dbReference>
<dbReference type="SUPFAM" id="SSF53613">
    <property type="entry name" value="Ribokinase-like"/>
    <property type="match status" value="1"/>
</dbReference>
<evidence type="ECO:0000256" key="4">
    <source>
        <dbReference type="ARBA" id="ARBA00022777"/>
    </source>
</evidence>
<comment type="function">
    <text evidence="9">Catalyzes the phosphorylation of ribose at O-5 in a reaction requiring ATP and magnesium. The resulting D-ribose-5-phosphate can then be used either for sythesis of nucleotides, histidine, and tryptophan, or as a component of the pentose phosphate pathway.</text>
</comment>
<dbReference type="HAMAP" id="MF_01987">
    <property type="entry name" value="Ribokinase"/>
    <property type="match status" value="1"/>
</dbReference>
<dbReference type="GO" id="GO:0046872">
    <property type="term" value="F:metal ion binding"/>
    <property type="evidence" value="ECO:0007669"/>
    <property type="project" value="UniProtKB-KW"/>
</dbReference>
<evidence type="ECO:0000256" key="1">
    <source>
        <dbReference type="ARBA" id="ARBA00022679"/>
    </source>
</evidence>
<comment type="catalytic activity">
    <reaction evidence="9">
        <text>D-ribose + ATP = D-ribose 5-phosphate + ADP + H(+)</text>
        <dbReference type="Rhea" id="RHEA:13697"/>
        <dbReference type="ChEBI" id="CHEBI:15378"/>
        <dbReference type="ChEBI" id="CHEBI:30616"/>
        <dbReference type="ChEBI" id="CHEBI:47013"/>
        <dbReference type="ChEBI" id="CHEBI:78346"/>
        <dbReference type="ChEBI" id="CHEBI:456216"/>
        <dbReference type="EC" id="2.7.1.15"/>
    </reaction>
</comment>